<dbReference type="InterPro" id="IPR036465">
    <property type="entry name" value="vWFA_dom_sf"/>
</dbReference>
<gene>
    <name evidence="4" type="ORF">Q4Q35_21630</name>
</gene>
<organism evidence="4 5">
    <name type="scientific">Flavivirga aquimarina</name>
    <dbReference type="NCBI Taxonomy" id="2027862"/>
    <lineage>
        <taxon>Bacteria</taxon>
        <taxon>Pseudomonadati</taxon>
        <taxon>Bacteroidota</taxon>
        <taxon>Flavobacteriia</taxon>
        <taxon>Flavobacteriales</taxon>
        <taxon>Flavobacteriaceae</taxon>
        <taxon>Flavivirga</taxon>
    </lineage>
</organism>
<evidence type="ECO:0000256" key="2">
    <source>
        <dbReference type="SAM" id="SignalP"/>
    </source>
</evidence>
<feature type="coiled-coil region" evidence="1">
    <location>
        <begin position="329"/>
        <end position="363"/>
    </location>
</feature>
<dbReference type="CDD" id="cd00198">
    <property type="entry name" value="vWFA"/>
    <property type="match status" value="1"/>
</dbReference>
<evidence type="ECO:0000256" key="1">
    <source>
        <dbReference type="SAM" id="Coils"/>
    </source>
</evidence>
<evidence type="ECO:0000313" key="4">
    <source>
        <dbReference type="EMBL" id="MDO5972411.1"/>
    </source>
</evidence>
<evidence type="ECO:0000313" key="5">
    <source>
        <dbReference type="Proteomes" id="UP001176883"/>
    </source>
</evidence>
<evidence type="ECO:0000259" key="3">
    <source>
        <dbReference type="PROSITE" id="PS50234"/>
    </source>
</evidence>
<comment type="caution">
    <text evidence="4">The sequence shown here is derived from an EMBL/GenBank/DDBJ whole genome shotgun (WGS) entry which is preliminary data.</text>
</comment>
<accession>A0ABT8WGX1</accession>
<keyword evidence="2" id="KW-0732">Signal</keyword>
<sequence length="385" mass="43275">MKTQFKTLLSCIALIAFMACNANNKNQNVAYTSIEKKHHDPNKQFIKVALLLDTSNSMDGLIDQAKAQLWDIVNELSYAKCGTNKPNLQIALYEYGNDGLNGKEGFIRQVLAFSNDLDDISKELFSLTTNGGSEYCGQVIQTSLNQLDWGKNPDDLKLIFIAGNEPFTQGKVNYKDASVNAKEKDITINTIFCGDYNQGISSFWKDGAQLTNGDYMAINQNKKTIHIASPYDDAILILNQKLNRTYVTYGQIGRQKKELQAEQDSKAGTYSKANAVSRTISKSSHLYKNKSWDLVDAVEDEEVVIEDLKDDALPQELKGKSKAEIKTYVAEKSKERTAIQKQIQELNAKRKSYIADKKKEADNGLENAMTKAIKEQAKRKKYSWN</sequence>
<dbReference type="Proteomes" id="UP001176883">
    <property type="component" value="Unassembled WGS sequence"/>
</dbReference>
<name>A0ABT8WGX1_9FLAO</name>
<proteinExistence type="predicted"/>
<dbReference type="PROSITE" id="PS50234">
    <property type="entry name" value="VWFA"/>
    <property type="match status" value="1"/>
</dbReference>
<protein>
    <submittedName>
        <fullName evidence="4">VWA domain-containing protein</fullName>
    </submittedName>
</protein>
<keyword evidence="1" id="KW-0175">Coiled coil</keyword>
<dbReference type="PROSITE" id="PS51257">
    <property type="entry name" value="PROKAR_LIPOPROTEIN"/>
    <property type="match status" value="1"/>
</dbReference>
<feature type="signal peptide" evidence="2">
    <location>
        <begin position="1"/>
        <end position="22"/>
    </location>
</feature>
<feature type="chain" id="PRO_5045998707" evidence="2">
    <location>
        <begin position="23"/>
        <end position="385"/>
    </location>
</feature>
<dbReference type="EMBL" id="JAUOEK010000184">
    <property type="protein sequence ID" value="MDO5972411.1"/>
    <property type="molecule type" value="Genomic_DNA"/>
</dbReference>
<dbReference type="InterPro" id="IPR002035">
    <property type="entry name" value="VWF_A"/>
</dbReference>
<dbReference type="Gene3D" id="3.40.50.410">
    <property type="entry name" value="von Willebrand factor, type A domain"/>
    <property type="match status" value="1"/>
</dbReference>
<dbReference type="Pfam" id="PF00092">
    <property type="entry name" value="VWA"/>
    <property type="match status" value="1"/>
</dbReference>
<reference evidence="4" key="1">
    <citation type="submission" date="2023-07" db="EMBL/GenBank/DDBJ databases">
        <title>Two novel species in the genus Flavivirga.</title>
        <authorList>
            <person name="Kwon K."/>
        </authorList>
    </citation>
    <scope>NUCLEOTIDE SEQUENCE</scope>
    <source>
        <strain evidence="4">KCTC 52353</strain>
    </source>
</reference>
<dbReference type="SUPFAM" id="SSF53300">
    <property type="entry name" value="vWA-like"/>
    <property type="match status" value="1"/>
</dbReference>
<keyword evidence="5" id="KW-1185">Reference proteome</keyword>
<feature type="domain" description="VWFA" evidence="3">
    <location>
        <begin position="47"/>
        <end position="245"/>
    </location>
</feature>
<dbReference type="RefSeq" id="WP_303280153.1">
    <property type="nucleotide sequence ID" value="NZ_JAUOEK010000184.1"/>
</dbReference>